<accession>A0A1N7Q370</accession>
<dbReference type="OrthoDB" id="9780702at2"/>
<dbReference type="Pfam" id="PF07238">
    <property type="entry name" value="PilZ"/>
    <property type="match status" value="1"/>
</dbReference>
<dbReference type="GO" id="GO:0035438">
    <property type="term" value="F:cyclic-di-GMP binding"/>
    <property type="evidence" value="ECO:0007669"/>
    <property type="project" value="InterPro"/>
</dbReference>
<proteinExistence type="predicted"/>
<reference evidence="4" key="1">
    <citation type="submission" date="2017-01" db="EMBL/GenBank/DDBJ databases">
        <authorList>
            <person name="Varghese N."/>
            <person name="Submissions S."/>
        </authorList>
    </citation>
    <scope>NUCLEOTIDE SEQUENCE [LARGE SCALE GENOMIC DNA]</scope>
    <source>
        <strain evidence="4">DSM 24913</strain>
    </source>
</reference>
<dbReference type="Proteomes" id="UP000185639">
    <property type="component" value="Unassembled WGS sequence"/>
</dbReference>
<gene>
    <name evidence="3" type="ORF">SAMN05421686_11319</name>
</gene>
<dbReference type="STRING" id="484498.SAMN05421686_11319"/>
<dbReference type="InterPro" id="IPR009875">
    <property type="entry name" value="PilZ_domain"/>
</dbReference>
<dbReference type="AlphaFoldDB" id="A0A1N7Q370"/>
<evidence type="ECO:0000313" key="4">
    <source>
        <dbReference type="Proteomes" id="UP000185639"/>
    </source>
</evidence>
<dbReference type="Gene3D" id="2.40.10.220">
    <property type="entry name" value="predicted glycosyltransferase like domains"/>
    <property type="match status" value="1"/>
</dbReference>
<organism evidence="3 4">
    <name type="scientific">Thalassolituus maritimus</name>
    <dbReference type="NCBI Taxonomy" id="484498"/>
    <lineage>
        <taxon>Bacteria</taxon>
        <taxon>Pseudomonadati</taxon>
        <taxon>Pseudomonadota</taxon>
        <taxon>Gammaproteobacteria</taxon>
        <taxon>Oceanospirillales</taxon>
        <taxon>Oceanospirillaceae</taxon>
        <taxon>Thalassolituus</taxon>
    </lineage>
</organism>
<evidence type="ECO:0000313" key="3">
    <source>
        <dbReference type="EMBL" id="SIT17290.1"/>
    </source>
</evidence>
<evidence type="ECO:0000256" key="1">
    <source>
        <dbReference type="SAM" id="Coils"/>
    </source>
</evidence>
<protein>
    <submittedName>
        <fullName evidence="3">PilZ domain-containing protein</fullName>
    </submittedName>
</protein>
<sequence length="195" mass="22333">METGTMEERRRYFRLDDEVILDFEAISQEEVQRWKARHQDHINELAELERDIAGVLHQVQAQNPTVARLFELLNQKVNLLNSPVGPDAKPELSQTEVRTRVNLSACGMAFHSTEPLSESDNLRLQMQLKPSNIPVTLMGTIVGVEHTADPATPYLVRVDFEGLREAEQEILIHHLFQLQSRRLRSEREAQNDAAC</sequence>
<feature type="domain" description="PilZ" evidence="2">
    <location>
        <begin position="93"/>
        <end position="177"/>
    </location>
</feature>
<name>A0A1N7Q370_9GAMM</name>
<keyword evidence="1" id="KW-0175">Coiled coil</keyword>
<feature type="coiled-coil region" evidence="1">
    <location>
        <begin position="31"/>
        <end position="58"/>
    </location>
</feature>
<keyword evidence="4" id="KW-1185">Reference proteome</keyword>
<dbReference type="EMBL" id="FTOH01000013">
    <property type="protein sequence ID" value="SIT17290.1"/>
    <property type="molecule type" value="Genomic_DNA"/>
</dbReference>
<dbReference type="RefSeq" id="WP_084189091.1">
    <property type="nucleotide sequence ID" value="NZ_FTOH01000013.1"/>
</dbReference>
<evidence type="ECO:0000259" key="2">
    <source>
        <dbReference type="Pfam" id="PF07238"/>
    </source>
</evidence>